<dbReference type="PROSITE" id="PS50142">
    <property type="entry name" value="RNASE_3_2"/>
    <property type="match status" value="1"/>
</dbReference>
<organism evidence="2 3">
    <name type="scientific">Penicillium salamii</name>
    <dbReference type="NCBI Taxonomy" id="1612424"/>
    <lineage>
        <taxon>Eukaryota</taxon>
        <taxon>Fungi</taxon>
        <taxon>Dikarya</taxon>
        <taxon>Ascomycota</taxon>
        <taxon>Pezizomycotina</taxon>
        <taxon>Eurotiomycetes</taxon>
        <taxon>Eurotiomycetidae</taxon>
        <taxon>Eurotiales</taxon>
        <taxon>Aspergillaceae</taxon>
        <taxon>Penicillium</taxon>
    </lineage>
</organism>
<dbReference type="Proteomes" id="UP001152592">
    <property type="component" value="Unassembled WGS sequence"/>
</dbReference>
<name>A0A9W4NFU4_9EURO</name>
<dbReference type="EMBL" id="CAJVPD010000222">
    <property type="protein sequence ID" value="CAG8371369.1"/>
    <property type="molecule type" value="Genomic_DNA"/>
</dbReference>
<dbReference type="Pfam" id="PF14622">
    <property type="entry name" value="Ribonucleas_3_3"/>
    <property type="match status" value="1"/>
</dbReference>
<evidence type="ECO:0000313" key="3">
    <source>
        <dbReference type="Proteomes" id="UP001152592"/>
    </source>
</evidence>
<comment type="caution">
    <text evidence="2">The sequence shown here is derived from an EMBL/GenBank/DDBJ whole genome shotgun (WGS) entry which is preliminary data.</text>
</comment>
<dbReference type="CDD" id="cd00593">
    <property type="entry name" value="RIBOc"/>
    <property type="match status" value="1"/>
</dbReference>
<protein>
    <recommendedName>
        <fullName evidence="1">RNase III domain-containing protein</fullName>
    </recommendedName>
</protein>
<dbReference type="GO" id="GO:0004525">
    <property type="term" value="F:ribonuclease III activity"/>
    <property type="evidence" value="ECO:0007669"/>
    <property type="project" value="InterPro"/>
</dbReference>
<sequence>MPPLTTNERIRAVEAIIDYEFVDNTLLERALEAAGASFVSQGNKRLALIGDAALRLVLYEASYESGYSIEQITKSQNTLATNENLSQIGFRLGINAYIGLNPSAQGFIPGRLMATTVEAIIGAVYLDSNKDVSRASLLTVHLGILAQ</sequence>
<feature type="domain" description="RNase III" evidence="1">
    <location>
        <begin position="10"/>
        <end position="129"/>
    </location>
</feature>
<dbReference type="AlphaFoldDB" id="A0A9W4NFU4"/>
<dbReference type="SUPFAM" id="SSF69065">
    <property type="entry name" value="RNase III domain-like"/>
    <property type="match status" value="1"/>
</dbReference>
<dbReference type="GO" id="GO:0006396">
    <property type="term" value="P:RNA processing"/>
    <property type="evidence" value="ECO:0007669"/>
    <property type="project" value="InterPro"/>
</dbReference>
<evidence type="ECO:0000259" key="1">
    <source>
        <dbReference type="PROSITE" id="PS50142"/>
    </source>
</evidence>
<dbReference type="SMART" id="SM00535">
    <property type="entry name" value="RIBOc"/>
    <property type="match status" value="1"/>
</dbReference>
<dbReference type="OrthoDB" id="37886at2759"/>
<accession>A0A9W4NFU4</accession>
<proteinExistence type="predicted"/>
<dbReference type="Gene3D" id="1.10.1520.10">
    <property type="entry name" value="Ribonuclease III domain"/>
    <property type="match status" value="1"/>
</dbReference>
<dbReference type="InterPro" id="IPR036389">
    <property type="entry name" value="RNase_III_sf"/>
</dbReference>
<evidence type="ECO:0000313" key="2">
    <source>
        <dbReference type="EMBL" id="CAG8371369.1"/>
    </source>
</evidence>
<gene>
    <name evidence="2" type="ORF">PSALAMII_LOCUS4692</name>
</gene>
<reference evidence="2" key="1">
    <citation type="submission" date="2021-07" db="EMBL/GenBank/DDBJ databases">
        <authorList>
            <person name="Branca A.L. A."/>
        </authorList>
    </citation>
    <scope>NUCLEOTIDE SEQUENCE</scope>
</reference>
<dbReference type="InterPro" id="IPR000999">
    <property type="entry name" value="RNase_III_dom"/>
</dbReference>